<dbReference type="EMBL" id="JAQNDL010000003">
    <property type="protein sequence ID" value="MDC0720677.1"/>
    <property type="molecule type" value="Genomic_DNA"/>
</dbReference>
<evidence type="ECO:0000313" key="1">
    <source>
        <dbReference type="EMBL" id="MDC0720677.1"/>
    </source>
</evidence>
<accession>A0ABT5E783</accession>
<reference evidence="1 2" key="1">
    <citation type="submission" date="2022-11" db="EMBL/GenBank/DDBJ databases">
        <title>Minimal conservation of predation-associated metabolite biosynthetic gene clusters underscores biosynthetic potential of Myxococcota including descriptions for ten novel species: Archangium lansinium sp. nov., Myxococcus landrumus sp. nov., Nannocystis bai.</title>
        <authorList>
            <person name="Ahearne A."/>
            <person name="Stevens C."/>
            <person name="Dowd S."/>
        </authorList>
    </citation>
    <scope>NUCLEOTIDE SEQUENCE [LARGE SCALE GENOMIC DNA]</scope>
    <source>
        <strain evidence="1 2">BB15-2</strain>
    </source>
</reference>
<protein>
    <submittedName>
        <fullName evidence="1">Uncharacterized protein</fullName>
    </submittedName>
</protein>
<dbReference type="RefSeq" id="WP_272089186.1">
    <property type="nucleotide sequence ID" value="NZ_JAQNDL010000003.1"/>
</dbReference>
<comment type="caution">
    <text evidence="1">The sequence shown here is derived from an EMBL/GenBank/DDBJ whole genome shotgun (WGS) entry which is preliminary data.</text>
</comment>
<evidence type="ECO:0000313" key="2">
    <source>
        <dbReference type="Proteomes" id="UP001221686"/>
    </source>
</evidence>
<organism evidence="1 2">
    <name type="scientific">Nannocystis bainbridge</name>
    <dbReference type="NCBI Taxonomy" id="2995303"/>
    <lineage>
        <taxon>Bacteria</taxon>
        <taxon>Pseudomonadati</taxon>
        <taxon>Myxococcota</taxon>
        <taxon>Polyangia</taxon>
        <taxon>Nannocystales</taxon>
        <taxon>Nannocystaceae</taxon>
        <taxon>Nannocystis</taxon>
    </lineage>
</organism>
<keyword evidence="2" id="KW-1185">Reference proteome</keyword>
<gene>
    <name evidence="1" type="ORF">POL25_27480</name>
</gene>
<sequence>MRALNASVATAVARSVEWVGGFLPNLTLGFSTARILPPRNSTIVACNMAIDFNPTGSIRLSFRVGLTIFGQVVFTASDTAGTVKPVDLAPGTTIAGLQSIEVIDSGIANTSAGHGHVFFGFA</sequence>
<proteinExistence type="predicted"/>
<dbReference type="Proteomes" id="UP001221686">
    <property type="component" value="Unassembled WGS sequence"/>
</dbReference>
<name>A0ABT5E783_9BACT</name>